<dbReference type="NCBIfam" id="NF007031">
    <property type="entry name" value="PRK09496.1-2"/>
    <property type="match status" value="1"/>
</dbReference>
<dbReference type="EMBL" id="NHNI01000001">
    <property type="protein sequence ID" value="OZY87324.1"/>
    <property type="molecule type" value="Genomic_DNA"/>
</dbReference>
<gene>
    <name evidence="10" type="ORF">CBP51_10190</name>
</gene>
<dbReference type="PANTHER" id="PTHR43833:SF5">
    <property type="entry name" value="TRK SYSTEM POTASSIUM UPTAKE PROTEIN TRKA"/>
    <property type="match status" value="1"/>
</dbReference>
<dbReference type="InterPro" id="IPR036291">
    <property type="entry name" value="NAD(P)-bd_dom_sf"/>
</dbReference>
<keyword evidence="11" id="KW-1185">Reference proteome</keyword>
<evidence type="ECO:0000256" key="1">
    <source>
        <dbReference type="ARBA" id="ARBA00017378"/>
    </source>
</evidence>
<dbReference type="Gene3D" id="3.30.70.1450">
    <property type="entry name" value="Regulator of K+ conductance, C-terminal domain"/>
    <property type="match status" value="2"/>
</dbReference>
<dbReference type="eggNOG" id="COG0569">
    <property type="taxonomic scope" value="Bacteria"/>
</dbReference>
<dbReference type="NCBIfam" id="NF007030">
    <property type="entry name" value="PRK09496.1-1"/>
    <property type="match status" value="1"/>
</dbReference>
<feature type="domain" description="RCK C-terminal" evidence="9">
    <location>
        <begin position="367"/>
        <end position="456"/>
    </location>
</feature>
<dbReference type="PROSITE" id="PS51201">
    <property type="entry name" value="RCK_N"/>
    <property type="match status" value="2"/>
</dbReference>
<feature type="domain" description="RCK N-terminal" evidence="8">
    <location>
        <begin position="1"/>
        <end position="122"/>
    </location>
</feature>
<keyword evidence="4" id="KW-0677">Repeat</keyword>
<dbReference type="Pfam" id="PF02080">
    <property type="entry name" value="TrkA_C"/>
    <property type="match status" value="2"/>
</dbReference>
<dbReference type="PROSITE" id="PS51202">
    <property type="entry name" value="RCK_C"/>
    <property type="match status" value="2"/>
</dbReference>
<dbReference type="InterPro" id="IPR050721">
    <property type="entry name" value="Trk_Ktr_HKT_K-transport"/>
</dbReference>
<evidence type="ECO:0000256" key="2">
    <source>
        <dbReference type="ARBA" id="ARBA00022448"/>
    </source>
</evidence>
<dbReference type="InterPro" id="IPR036721">
    <property type="entry name" value="RCK_C_sf"/>
</dbReference>
<dbReference type="InterPro" id="IPR006036">
    <property type="entry name" value="K_uptake_TrkA"/>
</dbReference>
<evidence type="ECO:0000313" key="11">
    <source>
        <dbReference type="Proteomes" id="UP000216101"/>
    </source>
</evidence>
<sequence>MKIIILGAGQVGGSLAEHLASESNDITVVDTDEARLRELRDRLDISVITGEASHPDILEQAGLEDADMLVAVTSNDEINMIACTVAENLFHTPTKIARVRATAYLTHRQLFETAAIPIDVLISPEQLVSEYIFRLIEQPGALQVLDFAEGKVQLVAVKAYHGGPLVGQELRFLREHMPSVETRVAAIYRRNRAIMPTGTTVIEADDEVFFIAAKADIRAVMSELRRLEVAYKRITIAGGGNIGLRLAKMLEGRYNVRVIEYNKPRCIRLSEQLERAIVIQGSASDKDLLMEESIEDTDVFLALTNDDEANIMSSMLAKRLGARKVMTLINNPAYVDVVQGGDIDIAISPQTTTIGSLLTHVRRGDIVNVHSLRRGAAEAIEIIAHGDAKSSKVVGKALEDIDLPEGANIGAIVRQGPDGDEVIIAHDDVVVQSGDHVIVFLLQKKHIRDVEKLFQVGFSFF</sequence>
<evidence type="ECO:0000256" key="4">
    <source>
        <dbReference type="ARBA" id="ARBA00022737"/>
    </source>
</evidence>
<comment type="caution">
    <text evidence="10">The sequence shown here is derived from an EMBL/GenBank/DDBJ whole genome shotgun (WGS) entry which is preliminary data.</text>
</comment>
<feature type="domain" description="RCK N-terminal" evidence="8">
    <location>
        <begin position="231"/>
        <end position="347"/>
    </location>
</feature>
<dbReference type="AlphaFoldDB" id="A0A266QBQ6"/>
<dbReference type="RefSeq" id="WP_078044410.1">
    <property type="nucleotide sequence ID" value="NZ_NHNI01000001.1"/>
</dbReference>
<dbReference type="InterPro" id="IPR003148">
    <property type="entry name" value="RCK_N"/>
</dbReference>
<dbReference type="GO" id="GO:0015079">
    <property type="term" value="F:potassium ion transmembrane transporter activity"/>
    <property type="evidence" value="ECO:0007669"/>
    <property type="project" value="InterPro"/>
</dbReference>
<dbReference type="PRINTS" id="PR00335">
    <property type="entry name" value="KUPTAKETRKA"/>
</dbReference>
<dbReference type="PANTHER" id="PTHR43833">
    <property type="entry name" value="POTASSIUM CHANNEL PROTEIN 2-RELATED-RELATED"/>
    <property type="match status" value="1"/>
</dbReference>
<keyword evidence="2" id="KW-0813">Transport</keyword>
<evidence type="ECO:0000256" key="7">
    <source>
        <dbReference type="ARBA" id="ARBA00023065"/>
    </source>
</evidence>
<dbReference type="Gene3D" id="3.40.50.720">
    <property type="entry name" value="NAD(P)-binding Rossmann-like Domain"/>
    <property type="match status" value="2"/>
</dbReference>
<name>A0A266QBQ6_9GAMM</name>
<dbReference type="SUPFAM" id="SSF51735">
    <property type="entry name" value="NAD(P)-binding Rossmann-fold domains"/>
    <property type="match status" value="2"/>
</dbReference>
<dbReference type="STRING" id="1209072.GCA_000766945_03620"/>
<dbReference type="Pfam" id="PF02254">
    <property type="entry name" value="TrkA_N"/>
    <property type="match status" value="2"/>
</dbReference>
<dbReference type="InterPro" id="IPR006037">
    <property type="entry name" value="RCK_C"/>
</dbReference>
<dbReference type="FunFam" id="3.40.50.720:FF:000042">
    <property type="entry name" value="Trk system potassium transporter TrkA"/>
    <property type="match status" value="1"/>
</dbReference>
<dbReference type="FunFam" id="3.40.50.720:FF:000027">
    <property type="entry name" value="Trk system potassium transporter TrkA"/>
    <property type="match status" value="1"/>
</dbReference>
<evidence type="ECO:0000256" key="6">
    <source>
        <dbReference type="ARBA" id="ARBA00023027"/>
    </source>
</evidence>
<dbReference type="NCBIfam" id="NF007039">
    <property type="entry name" value="PRK09496.3-2"/>
    <property type="match status" value="1"/>
</dbReference>
<evidence type="ECO:0000313" key="10">
    <source>
        <dbReference type="EMBL" id="OZY87324.1"/>
    </source>
</evidence>
<reference evidence="11" key="1">
    <citation type="submission" date="2017-05" db="EMBL/GenBank/DDBJ databases">
        <authorList>
            <person name="Barney B.M."/>
        </authorList>
    </citation>
    <scope>NUCLEOTIDE SEQUENCE [LARGE SCALE GENOMIC DNA]</scope>
    <source>
        <strain evidence="11">PSBB022</strain>
    </source>
</reference>
<dbReference type="Proteomes" id="UP000216101">
    <property type="component" value="Unassembled WGS sequence"/>
</dbReference>
<accession>A0A266QBQ6</accession>
<evidence type="ECO:0000256" key="5">
    <source>
        <dbReference type="ARBA" id="ARBA00022958"/>
    </source>
</evidence>
<keyword evidence="7" id="KW-0406">Ion transport</keyword>
<keyword evidence="3" id="KW-0633">Potassium transport</keyword>
<protein>
    <recommendedName>
        <fullName evidence="1">Trk system potassium uptake protein TrkA</fullName>
    </recommendedName>
</protein>
<evidence type="ECO:0000259" key="9">
    <source>
        <dbReference type="PROSITE" id="PS51202"/>
    </source>
</evidence>
<dbReference type="GO" id="GO:0005886">
    <property type="term" value="C:plasma membrane"/>
    <property type="evidence" value="ECO:0007669"/>
    <property type="project" value="InterPro"/>
</dbReference>
<keyword evidence="5" id="KW-0630">Potassium</keyword>
<feature type="domain" description="RCK C-terminal" evidence="9">
    <location>
        <begin position="142"/>
        <end position="226"/>
    </location>
</feature>
<dbReference type="NCBIfam" id="NF007032">
    <property type="entry name" value="PRK09496.1-4"/>
    <property type="match status" value="1"/>
</dbReference>
<evidence type="ECO:0000256" key="3">
    <source>
        <dbReference type="ARBA" id="ARBA00022538"/>
    </source>
</evidence>
<proteinExistence type="predicted"/>
<keyword evidence="6" id="KW-0520">NAD</keyword>
<dbReference type="FunFam" id="3.30.70.1450:FF:000001">
    <property type="entry name" value="Trk system potassium transporter TrkA"/>
    <property type="match status" value="1"/>
</dbReference>
<evidence type="ECO:0000259" key="8">
    <source>
        <dbReference type="PROSITE" id="PS51201"/>
    </source>
</evidence>
<organism evidence="10 11">
    <name type="scientific">Cellvibrio mixtus</name>
    <dbReference type="NCBI Taxonomy" id="39650"/>
    <lineage>
        <taxon>Bacteria</taxon>
        <taxon>Pseudomonadati</taxon>
        <taxon>Pseudomonadota</taxon>
        <taxon>Gammaproteobacteria</taxon>
        <taxon>Cellvibrionales</taxon>
        <taxon>Cellvibrionaceae</taxon>
        <taxon>Cellvibrio</taxon>
    </lineage>
</organism>
<dbReference type="SUPFAM" id="SSF116726">
    <property type="entry name" value="TrkA C-terminal domain-like"/>
    <property type="match status" value="2"/>
</dbReference>